<reference evidence="1 2" key="1">
    <citation type="journal article" date="2015" name="Genome Biol. Evol.">
        <title>Comparative Genomics of a Bacterivorous Green Alga Reveals Evolutionary Causalities and Consequences of Phago-Mixotrophic Mode of Nutrition.</title>
        <authorList>
            <person name="Burns J.A."/>
            <person name="Paasch A."/>
            <person name="Narechania A."/>
            <person name="Kim E."/>
        </authorList>
    </citation>
    <scope>NUCLEOTIDE SEQUENCE [LARGE SCALE GENOMIC DNA]</scope>
    <source>
        <strain evidence="1 2">PLY_AMNH</strain>
    </source>
</reference>
<dbReference type="AlphaFoldDB" id="A0AAE0BTG3"/>
<accession>A0AAE0BTG3</accession>
<proteinExistence type="predicted"/>
<comment type="caution">
    <text evidence="1">The sequence shown here is derived from an EMBL/GenBank/DDBJ whole genome shotgun (WGS) entry which is preliminary data.</text>
</comment>
<keyword evidence="2" id="KW-1185">Reference proteome</keyword>
<gene>
    <name evidence="1" type="ORF">CYMTET_47863</name>
</gene>
<sequence length="160" mass="17846">MPAPLRLINQTWDNGPFDPRTMLPSTFQGTYEPESETGSVDTTTQSVWLDAEQVADIKIQQPTQWSAVPVGEMQLGPRERSADYCSQQQADAQICFLARPNMARWADTCRLGDNPWAVVADSWAQYVTAWRACVEDGDELAAAIQRHVAVGVQQRTLHVL</sequence>
<dbReference type="EMBL" id="LGRX02033168">
    <property type="protein sequence ID" value="KAK3242447.1"/>
    <property type="molecule type" value="Genomic_DNA"/>
</dbReference>
<feature type="non-terminal residue" evidence="1">
    <location>
        <position position="160"/>
    </location>
</feature>
<dbReference type="Proteomes" id="UP001190700">
    <property type="component" value="Unassembled WGS sequence"/>
</dbReference>
<evidence type="ECO:0000313" key="2">
    <source>
        <dbReference type="Proteomes" id="UP001190700"/>
    </source>
</evidence>
<protein>
    <submittedName>
        <fullName evidence="1">Uncharacterized protein</fullName>
    </submittedName>
</protein>
<evidence type="ECO:0000313" key="1">
    <source>
        <dbReference type="EMBL" id="KAK3242447.1"/>
    </source>
</evidence>
<organism evidence="1 2">
    <name type="scientific">Cymbomonas tetramitiformis</name>
    <dbReference type="NCBI Taxonomy" id="36881"/>
    <lineage>
        <taxon>Eukaryota</taxon>
        <taxon>Viridiplantae</taxon>
        <taxon>Chlorophyta</taxon>
        <taxon>Pyramimonadophyceae</taxon>
        <taxon>Pyramimonadales</taxon>
        <taxon>Pyramimonadaceae</taxon>
        <taxon>Cymbomonas</taxon>
    </lineage>
</organism>
<name>A0AAE0BTG3_9CHLO</name>